<accession>A0A024TZ20</accession>
<dbReference type="InterPro" id="IPR001357">
    <property type="entry name" value="BRCT_dom"/>
</dbReference>
<dbReference type="OrthoDB" id="273147at2759"/>
<dbReference type="PANTHER" id="PTHR47667">
    <property type="entry name" value="REGULATOR OF TY1 TRANSPOSITION PROTEIN 107"/>
    <property type="match status" value="1"/>
</dbReference>
<feature type="region of interest" description="Disordered" evidence="1">
    <location>
        <begin position="582"/>
        <end position="602"/>
    </location>
</feature>
<feature type="compositionally biased region" description="Basic residues" evidence="1">
    <location>
        <begin position="645"/>
        <end position="654"/>
    </location>
</feature>
<dbReference type="SUPFAM" id="SSF52113">
    <property type="entry name" value="BRCT domain"/>
    <property type="match status" value="5"/>
</dbReference>
<dbReference type="STRING" id="157072.A0A024TZ20"/>
<dbReference type="AlphaFoldDB" id="A0A024TZ20"/>
<dbReference type="CDD" id="cd17738">
    <property type="entry name" value="BRCT_TopBP1_rpt7"/>
    <property type="match status" value="1"/>
</dbReference>
<dbReference type="GeneID" id="20085054"/>
<dbReference type="Gene3D" id="3.40.50.10190">
    <property type="entry name" value="BRCT domain"/>
    <property type="match status" value="5"/>
</dbReference>
<dbReference type="InterPro" id="IPR059215">
    <property type="entry name" value="BRCT2_TopBP1-like"/>
</dbReference>
<name>A0A024TZ20_9STRA</name>
<dbReference type="PROSITE" id="PS50172">
    <property type="entry name" value="BRCT"/>
    <property type="match status" value="4"/>
</dbReference>
<feature type="domain" description="BRCT" evidence="2">
    <location>
        <begin position="427"/>
        <end position="515"/>
    </location>
</feature>
<dbReference type="Pfam" id="PF16770">
    <property type="entry name" value="RTT107_BRCT_5"/>
    <property type="match status" value="1"/>
</dbReference>
<evidence type="ECO:0000259" key="2">
    <source>
        <dbReference type="PROSITE" id="PS50172"/>
    </source>
</evidence>
<evidence type="ECO:0000256" key="1">
    <source>
        <dbReference type="SAM" id="MobiDB-lite"/>
    </source>
</evidence>
<feature type="domain" description="BRCT" evidence="2">
    <location>
        <begin position="27"/>
        <end position="113"/>
    </location>
</feature>
<sequence length="928" mass="100802">MGRAPKSTKKAPMQPQPTEEEAPAWWVYICPSITGVQRQCVQVCVRVMGGQVTDSIDVVQGKGGTRPGTTPVQSYVICPSSHYDSYLTLRENCYVPLVTPTWIFRSVLQNSQLLLPTDRFSANPKKVFSSVVLYCVQVDVDPRKVIAALMANGGGQLVSLPTNAATHVLCLRNSGSDYMQAVEWQRQTKPMLDEVASNVALVRDGCDRFAAGGCKGSLPDMVVQYLLGQCGLLSPQIVSYDWVQECVKQGRRVPESDFSFPDGSDILSATSSTASASELTVQDLIETCQKQTIYPPVPASDDLWKDLAKGTVTSDAMAGETILFARHIPTSLRHRMMHALEALGASVVSPSSEDVLIQLPKASYVVCGYQSGAEYATALKMQKPIVSMQWVAACISAKAIVATSPETSLVRQALYAPSRRHGGITGMEGCVITLSGFNGRSSPTRDDIQALVRLTGACYLSVLSRSHTTHLLCLEPSGEKFKRSLAWGLTNVVKFEWLVQCVQQWRKVHEAAYSWLEQRPSASATIDGATTNTTSTNVAVEVPKTAMDTISSGNPTKMTLSKPGAKKGPKFQVDDALDALENDKRSTPLKAASTPSKQPSTEIVAEAGSAVTTPIQLRKAIATNSIENEIVAKHGRSTIAATKKPTAKAKKRPSRATATESNDEIEVIEQDDPPPPAKSRRTAAANRMETTDAPSTPTPNKSAPLAKPKASRYVFLLTGSHEDMAMDASIVMALGGTVLETKRAFDPACTHIICKDLRRTEKVVCGIASGKWILYPAYLKECLAKGMFVDEVPFEWGAPTASKRTAKGSLDHRIWPLVAQYWRQEITSGRSKGAFYRRKFGLHDADSMTPPADMCRRIIQAAGGTVVDDTSKFDKDTMVLVGEAKKMDQAVKRWQGLGIPCIAPGFLIDYITKDQHSRPTWQSYAVGS</sequence>
<feature type="compositionally biased region" description="Polar residues" evidence="1">
    <location>
        <begin position="692"/>
        <end position="701"/>
    </location>
</feature>
<feature type="region of interest" description="Disordered" evidence="1">
    <location>
        <begin position="548"/>
        <end position="570"/>
    </location>
</feature>
<evidence type="ECO:0000313" key="3">
    <source>
        <dbReference type="EMBL" id="ETV99263.1"/>
    </source>
</evidence>
<dbReference type="eggNOG" id="KOG1929">
    <property type="taxonomic scope" value="Eukaryota"/>
</dbReference>
<dbReference type="CDD" id="cd00027">
    <property type="entry name" value="BRCT"/>
    <property type="match status" value="2"/>
</dbReference>
<dbReference type="VEuPathDB" id="FungiDB:H310_08004"/>
<dbReference type="FunFam" id="3.40.50.10190:FF:000018">
    <property type="entry name" value="DNA topoisomerase 2-binding protein 1"/>
    <property type="match status" value="1"/>
</dbReference>
<proteinExistence type="predicted"/>
<dbReference type="Pfam" id="PF12738">
    <property type="entry name" value="PTCB-BRCT"/>
    <property type="match status" value="1"/>
</dbReference>
<dbReference type="SMART" id="SM00292">
    <property type="entry name" value="BRCT"/>
    <property type="match status" value="6"/>
</dbReference>
<dbReference type="InterPro" id="IPR036420">
    <property type="entry name" value="BRCT_dom_sf"/>
</dbReference>
<dbReference type="EMBL" id="KI913967">
    <property type="protein sequence ID" value="ETV99263.1"/>
    <property type="molecule type" value="Genomic_DNA"/>
</dbReference>
<feature type="domain" description="BRCT" evidence="2">
    <location>
        <begin position="123"/>
        <end position="260"/>
    </location>
</feature>
<dbReference type="CDD" id="cd17731">
    <property type="entry name" value="BRCT_TopBP1_rpt2_like"/>
    <property type="match status" value="1"/>
</dbReference>
<dbReference type="PANTHER" id="PTHR47667:SF1">
    <property type="entry name" value="REGULATOR OF TY1 TRANSPOSITION PROTEIN 107"/>
    <property type="match status" value="1"/>
</dbReference>
<organism evidence="3">
    <name type="scientific">Aphanomyces invadans</name>
    <dbReference type="NCBI Taxonomy" id="157072"/>
    <lineage>
        <taxon>Eukaryota</taxon>
        <taxon>Sar</taxon>
        <taxon>Stramenopiles</taxon>
        <taxon>Oomycota</taxon>
        <taxon>Saprolegniomycetes</taxon>
        <taxon>Saprolegniales</taxon>
        <taxon>Verrucalvaceae</taxon>
        <taxon>Aphanomyces</taxon>
    </lineage>
</organism>
<gene>
    <name evidence="3" type="ORF">H310_08004</name>
</gene>
<dbReference type="InterPro" id="IPR053036">
    <property type="entry name" value="CellCycle_DNARepair_Reg"/>
</dbReference>
<feature type="domain" description="BRCT" evidence="2">
    <location>
        <begin position="312"/>
        <end position="408"/>
    </location>
</feature>
<dbReference type="RefSeq" id="XP_008871819.1">
    <property type="nucleotide sequence ID" value="XM_008873597.1"/>
</dbReference>
<reference evidence="3" key="1">
    <citation type="submission" date="2013-12" db="EMBL/GenBank/DDBJ databases">
        <title>The Genome Sequence of Aphanomyces invadans NJM9701.</title>
        <authorList>
            <consortium name="The Broad Institute Genomics Platform"/>
            <person name="Russ C."/>
            <person name="Tyler B."/>
            <person name="van West P."/>
            <person name="Dieguez-Uribeondo J."/>
            <person name="Young S.K."/>
            <person name="Zeng Q."/>
            <person name="Gargeya S."/>
            <person name="Fitzgerald M."/>
            <person name="Abouelleil A."/>
            <person name="Alvarado L."/>
            <person name="Chapman S.B."/>
            <person name="Gainer-Dewar J."/>
            <person name="Goldberg J."/>
            <person name="Griggs A."/>
            <person name="Gujja S."/>
            <person name="Hansen M."/>
            <person name="Howarth C."/>
            <person name="Imamovic A."/>
            <person name="Ireland A."/>
            <person name="Larimer J."/>
            <person name="McCowan C."/>
            <person name="Murphy C."/>
            <person name="Pearson M."/>
            <person name="Poon T.W."/>
            <person name="Priest M."/>
            <person name="Roberts A."/>
            <person name="Saif S."/>
            <person name="Shea T."/>
            <person name="Sykes S."/>
            <person name="Wortman J."/>
            <person name="Nusbaum C."/>
            <person name="Birren B."/>
        </authorList>
    </citation>
    <scope>NUCLEOTIDE SEQUENCE [LARGE SCALE GENOMIC DNA]</scope>
    <source>
        <strain evidence="3">NJM9701</strain>
    </source>
</reference>
<feature type="compositionally biased region" description="Acidic residues" evidence="1">
    <location>
        <begin position="661"/>
        <end position="672"/>
    </location>
</feature>
<protein>
    <recommendedName>
        <fullName evidence="2">BRCT domain-containing protein</fullName>
    </recommendedName>
</protein>
<feature type="compositionally biased region" description="Polar residues" evidence="1">
    <location>
        <begin position="548"/>
        <end position="559"/>
    </location>
</feature>
<feature type="region of interest" description="Disordered" evidence="1">
    <location>
        <begin position="637"/>
        <end position="706"/>
    </location>
</feature>